<keyword evidence="12" id="KW-1185">Reference proteome</keyword>
<feature type="region of interest" description="Disordered" evidence="9">
    <location>
        <begin position="93"/>
        <end position="188"/>
    </location>
</feature>
<keyword evidence="4 10" id="KW-0812">Transmembrane</keyword>
<keyword evidence="7 10" id="KW-1133">Transmembrane helix</keyword>
<dbReference type="EMBL" id="AZBU02000005">
    <property type="protein sequence ID" value="TKR76534.1"/>
    <property type="molecule type" value="Genomic_DNA"/>
</dbReference>
<evidence type="ECO:0000256" key="5">
    <source>
        <dbReference type="ARBA" id="ARBA00022786"/>
    </source>
</evidence>
<proteinExistence type="inferred from homology"/>
<dbReference type="GO" id="GO:0005789">
    <property type="term" value="C:endoplasmic reticulum membrane"/>
    <property type="evidence" value="ECO:0007669"/>
    <property type="project" value="UniProtKB-SubCell"/>
</dbReference>
<evidence type="ECO:0000256" key="7">
    <source>
        <dbReference type="ARBA" id="ARBA00022989"/>
    </source>
</evidence>
<dbReference type="SUPFAM" id="SSF46785">
    <property type="entry name" value="Winged helix' DNA-binding domain"/>
    <property type="match status" value="1"/>
</dbReference>
<feature type="compositionally biased region" description="Acidic residues" evidence="9">
    <location>
        <begin position="94"/>
        <end position="104"/>
    </location>
</feature>
<sequence>MAEMDPMLLGSVGVLFSALFLIVARLIKLHWDEQAARRRTEALLAMTDQGANGERQRDAVVVGGRRRAGGRRRVNLDEEEDNSYVNALMRDAAGDDPEEDEDFDPMSPEALGADANVGKKKLAKLQAKAEKRAHREYELQEREERKKREAERERQMDERRKAEEDKEKAQELKEQQEREERERREHEEYLKMKEQFEVGEEGFDQLDEEESENLMRDFVNYVQSTKVVYMDDLAKQFRLRTEDAVSRLNFFLENETLSGVFDDRGKFIYITQEEMQADVRCLDLGSSLEESYQFDSASFGGCLAVGSSRSVGGGRVLLQPRFGAVNLE</sequence>
<evidence type="ECO:0000313" key="12">
    <source>
        <dbReference type="Proteomes" id="UP000298663"/>
    </source>
</evidence>
<dbReference type="GO" id="GO:0044389">
    <property type="term" value="F:ubiquitin-like protein ligase binding"/>
    <property type="evidence" value="ECO:0007669"/>
    <property type="project" value="TreeGrafter"/>
</dbReference>
<dbReference type="FunFam" id="1.10.10.10:FF:000143">
    <property type="entry name" value="DDRGK domain-containing protein 1"/>
    <property type="match status" value="1"/>
</dbReference>
<dbReference type="STRING" id="34508.A0A4U5N2R0"/>
<dbReference type="InterPro" id="IPR036390">
    <property type="entry name" value="WH_DNA-bd_sf"/>
</dbReference>
<organism evidence="11 12">
    <name type="scientific">Steinernema carpocapsae</name>
    <name type="common">Entomopathogenic nematode</name>
    <dbReference type="NCBI Taxonomy" id="34508"/>
    <lineage>
        <taxon>Eukaryota</taxon>
        <taxon>Metazoa</taxon>
        <taxon>Ecdysozoa</taxon>
        <taxon>Nematoda</taxon>
        <taxon>Chromadorea</taxon>
        <taxon>Rhabditida</taxon>
        <taxon>Tylenchina</taxon>
        <taxon>Panagrolaimomorpha</taxon>
        <taxon>Strongyloidoidea</taxon>
        <taxon>Steinernematidae</taxon>
        <taxon>Steinernema</taxon>
    </lineage>
</organism>
<evidence type="ECO:0000256" key="1">
    <source>
        <dbReference type="ARBA" id="ARBA00004389"/>
    </source>
</evidence>
<dbReference type="OrthoDB" id="2285710at2759"/>
<feature type="transmembrane region" description="Helical" evidence="10">
    <location>
        <begin position="6"/>
        <end position="27"/>
    </location>
</feature>
<keyword evidence="8 10" id="KW-0472">Membrane</keyword>
<comment type="subcellular location">
    <subcellularLocation>
        <location evidence="1">Endoplasmic reticulum membrane</location>
        <topology evidence="1">Single-pass membrane protein</topology>
    </subcellularLocation>
</comment>
<dbReference type="Pfam" id="PF09756">
    <property type="entry name" value="DDRGK"/>
    <property type="match status" value="1"/>
</dbReference>
<gene>
    <name evidence="11" type="ORF">L596_017658</name>
</gene>
<evidence type="ECO:0000256" key="6">
    <source>
        <dbReference type="ARBA" id="ARBA00022824"/>
    </source>
</evidence>
<evidence type="ECO:0000256" key="8">
    <source>
        <dbReference type="ARBA" id="ARBA00023136"/>
    </source>
</evidence>
<dbReference type="InterPro" id="IPR050899">
    <property type="entry name" value="DDRGK_domain-containing"/>
</dbReference>
<evidence type="ECO:0000256" key="3">
    <source>
        <dbReference type="ARBA" id="ARBA00018218"/>
    </source>
</evidence>
<evidence type="ECO:0000256" key="10">
    <source>
        <dbReference type="SAM" id="Phobius"/>
    </source>
</evidence>
<dbReference type="InterPro" id="IPR019153">
    <property type="entry name" value="DDRGK_dom-contain"/>
</dbReference>
<keyword evidence="5" id="KW-0833">Ubl conjugation pathway</keyword>
<dbReference type="Gene3D" id="1.10.10.10">
    <property type="entry name" value="Winged helix-like DNA-binding domain superfamily/Winged helix DNA-binding domain"/>
    <property type="match status" value="1"/>
</dbReference>
<dbReference type="AlphaFoldDB" id="A0A4U5N2R0"/>
<comment type="similarity">
    <text evidence="2">Belongs to the DDRGK1 family.</text>
</comment>
<feature type="compositionally biased region" description="Basic and acidic residues" evidence="9">
    <location>
        <begin position="127"/>
        <end position="188"/>
    </location>
</feature>
<dbReference type="PANTHER" id="PTHR48176:SF1">
    <property type="entry name" value="DDRGK DOMAIN-CONTAINING PROTEIN 1"/>
    <property type="match status" value="1"/>
</dbReference>
<evidence type="ECO:0000256" key="2">
    <source>
        <dbReference type="ARBA" id="ARBA00009829"/>
    </source>
</evidence>
<dbReference type="SMART" id="SM01128">
    <property type="entry name" value="DDRGK"/>
    <property type="match status" value="1"/>
</dbReference>
<comment type="caution">
    <text evidence="11">The sequence shown here is derived from an EMBL/GenBank/DDBJ whole genome shotgun (WGS) entry which is preliminary data.</text>
</comment>
<keyword evidence="6" id="KW-0256">Endoplasmic reticulum</keyword>
<reference evidence="11 12" key="1">
    <citation type="journal article" date="2015" name="Genome Biol.">
        <title>Comparative genomics of Steinernema reveals deeply conserved gene regulatory networks.</title>
        <authorList>
            <person name="Dillman A.R."/>
            <person name="Macchietto M."/>
            <person name="Porter C.F."/>
            <person name="Rogers A."/>
            <person name="Williams B."/>
            <person name="Antoshechkin I."/>
            <person name="Lee M.M."/>
            <person name="Goodwin Z."/>
            <person name="Lu X."/>
            <person name="Lewis E.E."/>
            <person name="Goodrich-Blair H."/>
            <person name="Stock S.P."/>
            <person name="Adams B.J."/>
            <person name="Sternberg P.W."/>
            <person name="Mortazavi A."/>
        </authorList>
    </citation>
    <scope>NUCLEOTIDE SEQUENCE [LARGE SCALE GENOMIC DNA]</scope>
    <source>
        <strain evidence="11 12">ALL</strain>
    </source>
</reference>
<protein>
    <recommendedName>
        <fullName evidence="3">DDRGK domain-containing protein 1</fullName>
    </recommendedName>
</protein>
<evidence type="ECO:0000313" key="11">
    <source>
        <dbReference type="EMBL" id="TKR76534.1"/>
    </source>
</evidence>
<evidence type="ECO:0000256" key="9">
    <source>
        <dbReference type="SAM" id="MobiDB-lite"/>
    </source>
</evidence>
<reference evidence="11 12" key="2">
    <citation type="journal article" date="2019" name="G3 (Bethesda)">
        <title>Hybrid Assembly of the Genome of the Entomopathogenic Nematode Steinernema carpocapsae Identifies the X-Chromosome.</title>
        <authorList>
            <person name="Serra L."/>
            <person name="Macchietto M."/>
            <person name="Macias-Munoz A."/>
            <person name="McGill C.J."/>
            <person name="Rodriguez I.M."/>
            <person name="Rodriguez B."/>
            <person name="Murad R."/>
            <person name="Mortazavi A."/>
        </authorList>
    </citation>
    <scope>NUCLEOTIDE SEQUENCE [LARGE SCALE GENOMIC DNA]</scope>
    <source>
        <strain evidence="11 12">ALL</strain>
    </source>
</reference>
<accession>A0A4U5N2R0</accession>
<dbReference type="PANTHER" id="PTHR48176">
    <property type="entry name" value="DDRGK DOMAIN-CONTAINING PROTEIN 1"/>
    <property type="match status" value="1"/>
</dbReference>
<dbReference type="Proteomes" id="UP000298663">
    <property type="component" value="Unassembled WGS sequence"/>
</dbReference>
<evidence type="ECO:0000256" key="4">
    <source>
        <dbReference type="ARBA" id="ARBA00022692"/>
    </source>
</evidence>
<name>A0A4U5N2R0_STECR</name>
<dbReference type="InterPro" id="IPR036388">
    <property type="entry name" value="WH-like_DNA-bd_sf"/>
</dbReference>